<feature type="compositionally biased region" description="Basic and acidic residues" evidence="1">
    <location>
        <begin position="46"/>
        <end position="85"/>
    </location>
</feature>
<feature type="compositionally biased region" description="Acidic residues" evidence="1">
    <location>
        <begin position="176"/>
        <end position="187"/>
    </location>
</feature>
<evidence type="ECO:0000259" key="2">
    <source>
        <dbReference type="Pfam" id="PF13843"/>
    </source>
</evidence>
<protein>
    <recommendedName>
        <fullName evidence="2">PiggyBac transposable element-derived protein domain-containing protein</fullName>
    </recommendedName>
</protein>
<dbReference type="PANTHER" id="PTHR46599:SF3">
    <property type="entry name" value="PIGGYBAC TRANSPOSABLE ELEMENT-DERIVED PROTEIN 4"/>
    <property type="match status" value="1"/>
</dbReference>
<evidence type="ECO:0000313" key="3">
    <source>
        <dbReference type="Ensembl" id="ENSOMYP00000055346.2"/>
    </source>
</evidence>
<evidence type="ECO:0000313" key="4">
    <source>
        <dbReference type="Proteomes" id="UP000694395"/>
    </source>
</evidence>
<sequence>MNKEAITLKQEDDITVKEEYGNEVVKVEKEVEAFRIKKEEDAVKLKEEEDPFGVKEEDISIKEEDVLGVKNETEDPITTRDRHDYCGSSGEPQQHPDADEAEKSLSRSEHQMDNASPSSLPESPFRASPGSTLLLGRKRLSVLLVDCRKTTGLSGTVRGGEEKKGSDLTHQKIDQESDTEGMDEDSVSDQSFDSSVEEMFLEGEDPLFDHPSDSDWEPPLPRCPSPTGAGSSSWTPAVSGSTPTPALPGGKSVTKKRRWGRAKPAIREEEGRWHSVLEEDVLPTPPVFRPKRPSGPQLDMTSKYSPMQLFQLFFTSAVVDSLVLNTNKYGAKKQEGKKETWKPISRSDLFCYFSMVIYMGVVKLKTLKDYWKSAPLYQLPFPSTVISCKRFLTISGALHISDPEVDEDNEKMRGTARFDRLCKIKPLYTSIVEACKAYFQPAQNLSIDERMVASKARNGLKLYMRNKPTKWGYKLFVLADSACAYTCNFFVYEGKNATGKRLSYDSVMQLLDFQLLGKGYKLFVDNFYTSRTLFTDLRKRDVWACGTIRTNRVGFPKTKVNDMPKRAERGTMRWIREDGLLFVKWMDTREVAMCSTIHKSFSGDHVVRRVKDATGAWTTKNVPIPAAIKDYNKSMGGVDLSDALIGYYNVLHKTMKWYKTFFYHFIDIAVVNAFILQKEMAKSCGQPPISQLAFREQLIQELASYSKSTVAPSVPSTSVPSAPTSCVHLPRFISADMNVPRGKKGTVGRRRCVLCHRKCPITCTSCSVTLCFTAERDCYWAWHQKNNIV</sequence>
<feature type="region of interest" description="Disordered" evidence="1">
    <location>
        <begin position="46"/>
        <end position="132"/>
    </location>
</feature>
<dbReference type="GeneTree" id="ENSGT00940000163467"/>
<accession>A0A8C7RU18</accession>
<dbReference type="Proteomes" id="UP000694395">
    <property type="component" value="Chromosome 13"/>
</dbReference>
<dbReference type="Pfam" id="PF13843">
    <property type="entry name" value="DDE_Tnp_1_7"/>
    <property type="match status" value="1"/>
</dbReference>
<dbReference type="AlphaFoldDB" id="A0A8C7RSQ4"/>
<organism evidence="3 4">
    <name type="scientific">Oncorhynchus mykiss</name>
    <name type="common">Rainbow trout</name>
    <name type="synonym">Salmo gairdneri</name>
    <dbReference type="NCBI Taxonomy" id="8022"/>
    <lineage>
        <taxon>Eukaryota</taxon>
        <taxon>Metazoa</taxon>
        <taxon>Chordata</taxon>
        <taxon>Craniata</taxon>
        <taxon>Vertebrata</taxon>
        <taxon>Euteleostomi</taxon>
        <taxon>Actinopterygii</taxon>
        <taxon>Neopterygii</taxon>
        <taxon>Teleostei</taxon>
        <taxon>Protacanthopterygii</taxon>
        <taxon>Salmoniformes</taxon>
        <taxon>Salmonidae</taxon>
        <taxon>Salmoninae</taxon>
        <taxon>Oncorhynchus</taxon>
    </lineage>
</organism>
<feature type="compositionally biased region" description="Acidic residues" evidence="1">
    <location>
        <begin position="195"/>
        <end position="206"/>
    </location>
</feature>
<feature type="compositionally biased region" description="Basic and acidic residues" evidence="1">
    <location>
        <begin position="94"/>
        <end position="112"/>
    </location>
</feature>
<feature type="domain" description="PiggyBac transposable element-derived protein" evidence="2">
    <location>
        <begin position="305"/>
        <end position="674"/>
    </location>
</feature>
<feature type="compositionally biased region" description="Basic and acidic residues" evidence="1">
    <location>
        <begin position="159"/>
        <end position="175"/>
    </location>
</feature>
<dbReference type="InterPro" id="IPR029526">
    <property type="entry name" value="PGBD"/>
</dbReference>
<gene>
    <name evidence="3" type="primary">LOC118947690</name>
</gene>
<dbReference type="Ensembl" id="ENSOMYT00000060849.2">
    <property type="protein sequence ID" value="ENSOMYP00000055898.2"/>
    <property type="gene ID" value="ENSOMYG00000025582.2"/>
</dbReference>
<reference evidence="3" key="2">
    <citation type="submission" date="2025-05" db="UniProtKB">
        <authorList>
            <consortium name="Ensembl"/>
        </authorList>
    </citation>
    <scope>IDENTIFICATION</scope>
</reference>
<feature type="compositionally biased region" description="Polar residues" evidence="1">
    <location>
        <begin position="228"/>
        <end position="244"/>
    </location>
</feature>
<dbReference type="Ensembl" id="ENSOMYT00000060253.2">
    <property type="protein sequence ID" value="ENSOMYP00000055346.2"/>
    <property type="gene ID" value="ENSOMYG00000025582.2"/>
</dbReference>
<dbReference type="PANTHER" id="PTHR46599">
    <property type="entry name" value="PIGGYBAC TRANSPOSABLE ELEMENT-DERIVED PROTEIN 4"/>
    <property type="match status" value="1"/>
</dbReference>
<keyword evidence="4" id="KW-1185">Reference proteome</keyword>
<accession>A0A8C7RSQ4</accession>
<evidence type="ECO:0000256" key="1">
    <source>
        <dbReference type="SAM" id="MobiDB-lite"/>
    </source>
</evidence>
<feature type="region of interest" description="Disordered" evidence="1">
    <location>
        <begin position="150"/>
        <end position="265"/>
    </location>
</feature>
<reference evidence="3 4" key="1">
    <citation type="submission" date="2020-07" db="EMBL/GenBank/DDBJ databases">
        <title>A long reads based de novo assembly of the rainbow trout Arlee double haploid line genome.</title>
        <authorList>
            <person name="Gao G."/>
            <person name="Palti Y."/>
        </authorList>
    </citation>
    <scope>NUCLEOTIDE SEQUENCE [LARGE SCALE GENOMIC DNA]</scope>
</reference>
<name>A0A8C7RSQ4_ONCMY</name>
<proteinExistence type="predicted"/>